<gene>
    <name evidence="4" type="ORF">GCM10022409_24730</name>
</gene>
<dbReference type="InterPro" id="IPR047589">
    <property type="entry name" value="DUF11_rpt"/>
</dbReference>
<dbReference type="InterPro" id="IPR026444">
    <property type="entry name" value="Secre_tail"/>
</dbReference>
<dbReference type="EMBL" id="BAABDK010000017">
    <property type="protein sequence ID" value="GAA4038334.1"/>
    <property type="molecule type" value="Genomic_DNA"/>
</dbReference>
<dbReference type="NCBIfam" id="TIGR04183">
    <property type="entry name" value="Por_Secre_tail"/>
    <property type="match status" value="1"/>
</dbReference>
<proteinExistence type="predicted"/>
<evidence type="ECO:0000256" key="1">
    <source>
        <dbReference type="SAM" id="SignalP"/>
    </source>
</evidence>
<keyword evidence="5" id="KW-1185">Reference proteome</keyword>
<name>A0ABP7U9E5_9BACT</name>
<feature type="chain" id="PRO_5047245441" description="Secretion system C-terminal sorting domain-containing protein" evidence="1">
    <location>
        <begin position="25"/>
        <end position="934"/>
    </location>
</feature>
<sequence length="934" mass="97638">MNMLRHFYLLVVFVFATGLGTAQAQSFEWAKKVLGVQDTAVIAQAATTDAGGNTYFVLDQRRGLTIGGVVFAPSTTSQVFVKYNSSGTLVWAKPLVNILVSSLATDDATGALLIVAGSNGGGTWDGVTIPFRTPTLFYGKCSAAGQLQWSNPLPPGISQNAGYGGGITADNAGNVYVTRLMGNTSDIVAGVTVPAKHAFVLKSNGAGVVQWVQLVHADTGGTFNFLTLGAKPAGGCLLTGTFGNSPLYLGAGTGTPILTPNVAQTRFVIGFDVNGSLQWSQQLEPATVPAQSVSQIRINAFAADANDNCYITGNTLSQMQLGNTMVNPGFYLAKYDAAGTLLWVQSVSASASANNYSSGTSLVVNTTGITVTVRAQYMPLTIGTLTLRTPSNFVHFNSQGVAMWAVPAEVGPNTPASQPYFVPSLTGQDAAGNLYSLGTTSVIGPSLTPVVQLGTHTVMGRGLSISRLNAYANTLRGQVYLDQNANGQRDPGEGLIQRQLTGELTQGGATTYSSVGTDGVLQAYAEQGAYSLTLAGIPNHYVVTQPTSSGTYTGNFSGTSQLVDNQDFGVAPTVNQTDLRLTLTPYSGARAGLTTRYRLSLENVGTTTIPAGTATLTLAAQAQYVSSTPTGTIAGRVVSLDYAALAPFAAVSYEVLFSLPTNTALGTALSSSAAAPVTGDVAPADNSATLAQTVVGPYDPNSMEVNYQRLTPAQVAAKQPLDYTIHFQNLGTAYAQNVILSDTLDFQKLNPATLMLVAQSHNCSWSLTSIGANTGLLTVRFLGINLPEQNADVIRSMGFVRFRVQPRPTLAVGEVIPNHARIVFDYNDAIRTNTATTTVFVATAALASRLAPAWETYPNPAADVLNVTTSLPAAGLVRIQLFDGLGRAVRQQALTAPAGPLRQQLDLSGLAPGAYVLRITPPTGPALSRQVVRE</sequence>
<keyword evidence="1" id="KW-0732">Signal</keyword>
<dbReference type="Pfam" id="PF24595">
    <property type="entry name" value="DUF7619"/>
    <property type="match status" value="1"/>
</dbReference>
<evidence type="ECO:0000259" key="3">
    <source>
        <dbReference type="Pfam" id="PF24595"/>
    </source>
</evidence>
<dbReference type="NCBIfam" id="TIGR01451">
    <property type="entry name" value="B_ant_repeat"/>
    <property type="match status" value="1"/>
</dbReference>
<feature type="domain" description="DUF7619" evidence="3">
    <location>
        <begin position="699"/>
        <end position="838"/>
    </location>
</feature>
<reference evidence="5" key="1">
    <citation type="journal article" date="2019" name="Int. J. Syst. Evol. Microbiol.">
        <title>The Global Catalogue of Microorganisms (GCM) 10K type strain sequencing project: providing services to taxonomists for standard genome sequencing and annotation.</title>
        <authorList>
            <consortium name="The Broad Institute Genomics Platform"/>
            <consortium name="The Broad Institute Genome Sequencing Center for Infectious Disease"/>
            <person name="Wu L."/>
            <person name="Ma J."/>
        </authorList>
    </citation>
    <scope>NUCLEOTIDE SEQUENCE [LARGE SCALE GENOMIC DNA]</scope>
    <source>
        <strain evidence="5">JCM 17225</strain>
    </source>
</reference>
<evidence type="ECO:0008006" key="6">
    <source>
        <dbReference type="Google" id="ProtNLM"/>
    </source>
</evidence>
<evidence type="ECO:0000259" key="2">
    <source>
        <dbReference type="Pfam" id="PF18962"/>
    </source>
</evidence>
<feature type="signal peptide" evidence="1">
    <location>
        <begin position="1"/>
        <end position="24"/>
    </location>
</feature>
<dbReference type="InterPro" id="IPR055353">
    <property type="entry name" value="DUF7619"/>
</dbReference>
<comment type="caution">
    <text evidence="4">The sequence shown here is derived from an EMBL/GenBank/DDBJ whole genome shotgun (WGS) entry which is preliminary data.</text>
</comment>
<evidence type="ECO:0000313" key="4">
    <source>
        <dbReference type="EMBL" id="GAA4038334.1"/>
    </source>
</evidence>
<organism evidence="4 5">
    <name type="scientific">Hymenobacter glaciei</name>
    <dbReference type="NCBI Taxonomy" id="877209"/>
    <lineage>
        <taxon>Bacteria</taxon>
        <taxon>Pseudomonadati</taxon>
        <taxon>Bacteroidota</taxon>
        <taxon>Cytophagia</taxon>
        <taxon>Cytophagales</taxon>
        <taxon>Hymenobacteraceae</taxon>
        <taxon>Hymenobacter</taxon>
    </lineage>
</organism>
<accession>A0ABP7U9E5</accession>
<evidence type="ECO:0000313" key="5">
    <source>
        <dbReference type="Proteomes" id="UP001501469"/>
    </source>
</evidence>
<dbReference type="Pfam" id="PF18962">
    <property type="entry name" value="Por_Secre_tail"/>
    <property type="match status" value="1"/>
</dbReference>
<protein>
    <recommendedName>
        <fullName evidence="6">Secretion system C-terminal sorting domain-containing protein</fullName>
    </recommendedName>
</protein>
<feature type="domain" description="Secretion system C-terminal sorting" evidence="2">
    <location>
        <begin position="857"/>
        <end position="921"/>
    </location>
</feature>
<dbReference type="Proteomes" id="UP001501469">
    <property type="component" value="Unassembled WGS sequence"/>
</dbReference>